<feature type="region of interest" description="Disordered" evidence="1">
    <location>
        <begin position="1"/>
        <end position="31"/>
    </location>
</feature>
<proteinExistence type="predicted"/>
<reference evidence="2" key="1">
    <citation type="submission" date="2021-01" db="EMBL/GenBank/DDBJ databases">
        <authorList>
            <consortium name="Genoscope - CEA"/>
            <person name="William W."/>
        </authorList>
    </citation>
    <scope>NUCLEOTIDE SEQUENCE</scope>
</reference>
<protein>
    <submittedName>
        <fullName evidence="2">Uncharacterized protein</fullName>
    </submittedName>
</protein>
<sequence>MSHFSDRCKTDPDEDSEIKRKRRQVQQFIQNSKEEQKKITILFKKDLDLQSQKIKERIQKRNFNKAITKSSSCGVYMSSNTNSESQSLADTDDYQESLYEDALLELDNQRDEKIYRIVQHYNNQINNLRVVEYTEETLQQMLIFEKKKWEEIQNIQEQYELIKSNQIKQ</sequence>
<evidence type="ECO:0000313" key="2">
    <source>
        <dbReference type="EMBL" id="CAD8061847.1"/>
    </source>
</evidence>
<name>A0A8S1L2Z9_PARPR</name>
<feature type="compositionally biased region" description="Basic and acidic residues" evidence="1">
    <location>
        <begin position="1"/>
        <end position="11"/>
    </location>
</feature>
<dbReference type="Proteomes" id="UP000688137">
    <property type="component" value="Unassembled WGS sequence"/>
</dbReference>
<organism evidence="2 3">
    <name type="scientific">Paramecium primaurelia</name>
    <dbReference type="NCBI Taxonomy" id="5886"/>
    <lineage>
        <taxon>Eukaryota</taxon>
        <taxon>Sar</taxon>
        <taxon>Alveolata</taxon>
        <taxon>Ciliophora</taxon>
        <taxon>Intramacronucleata</taxon>
        <taxon>Oligohymenophorea</taxon>
        <taxon>Peniculida</taxon>
        <taxon>Parameciidae</taxon>
        <taxon>Paramecium</taxon>
    </lineage>
</organism>
<keyword evidence="3" id="KW-1185">Reference proteome</keyword>
<accession>A0A8S1L2Z9</accession>
<gene>
    <name evidence="2" type="ORF">PPRIM_AZ9-3.1.T0320202</name>
</gene>
<dbReference type="AlphaFoldDB" id="A0A8S1L2Z9"/>
<evidence type="ECO:0000256" key="1">
    <source>
        <dbReference type="SAM" id="MobiDB-lite"/>
    </source>
</evidence>
<dbReference type="EMBL" id="CAJJDM010000031">
    <property type="protein sequence ID" value="CAD8061847.1"/>
    <property type="molecule type" value="Genomic_DNA"/>
</dbReference>
<evidence type="ECO:0000313" key="3">
    <source>
        <dbReference type="Proteomes" id="UP000688137"/>
    </source>
</evidence>
<dbReference type="OMA" id="REKEYTT"/>
<comment type="caution">
    <text evidence="2">The sequence shown here is derived from an EMBL/GenBank/DDBJ whole genome shotgun (WGS) entry which is preliminary data.</text>
</comment>